<evidence type="ECO:0000313" key="1">
    <source>
        <dbReference type="EMBL" id="EJD33174.1"/>
    </source>
</evidence>
<dbReference type="AlphaFoldDB" id="J0CSC6"/>
<proteinExistence type="predicted"/>
<dbReference type="Proteomes" id="UP000006514">
    <property type="component" value="Unassembled WGS sequence"/>
</dbReference>
<protein>
    <submittedName>
        <fullName evidence="1">Uncharacterized protein</fullName>
    </submittedName>
</protein>
<name>J0CSC6_AURST</name>
<keyword evidence="2" id="KW-1185">Reference proteome</keyword>
<accession>J0CSC6</accession>
<evidence type="ECO:0000313" key="2">
    <source>
        <dbReference type="Proteomes" id="UP000006514"/>
    </source>
</evidence>
<dbReference type="InParanoid" id="J0CSC6"/>
<dbReference type="KEGG" id="adl:AURDEDRAFT_131818"/>
<gene>
    <name evidence="1" type="ORF">AURDEDRAFT_131818</name>
</gene>
<reference evidence="2" key="1">
    <citation type="journal article" date="2012" name="Science">
        <title>The Paleozoic origin of enzymatic lignin decomposition reconstructed from 31 fungal genomes.</title>
        <authorList>
            <person name="Floudas D."/>
            <person name="Binder M."/>
            <person name="Riley R."/>
            <person name="Barry K."/>
            <person name="Blanchette R.A."/>
            <person name="Henrissat B."/>
            <person name="Martinez A.T."/>
            <person name="Otillar R."/>
            <person name="Spatafora J.W."/>
            <person name="Yadav J.S."/>
            <person name="Aerts A."/>
            <person name="Benoit I."/>
            <person name="Boyd A."/>
            <person name="Carlson A."/>
            <person name="Copeland A."/>
            <person name="Coutinho P.M."/>
            <person name="de Vries R.P."/>
            <person name="Ferreira P."/>
            <person name="Findley K."/>
            <person name="Foster B."/>
            <person name="Gaskell J."/>
            <person name="Glotzer D."/>
            <person name="Gorecki P."/>
            <person name="Heitman J."/>
            <person name="Hesse C."/>
            <person name="Hori C."/>
            <person name="Igarashi K."/>
            <person name="Jurgens J.A."/>
            <person name="Kallen N."/>
            <person name="Kersten P."/>
            <person name="Kohler A."/>
            <person name="Kuees U."/>
            <person name="Kumar T.K.A."/>
            <person name="Kuo A."/>
            <person name="LaButti K."/>
            <person name="Larrondo L.F."/>
            <person name="Lindquist E."/>
            <person name="Ling A."/>
            <person name="Lombard V."/>
            <person name="Lucas S."/>
            <person name="Lundell T."/>
            <person name="Martin R."/>
            <person name="McLaughlin D.J."/>
            <person name="Morgenstern I."/>
            <person name="Morin E."/>
            <person name="Murat C."/>
            <person name="Nagy L.G."/>
            <person name="Nolan M."/>
            <person name="Ohm R.A."/>
            <person name="Patyshakuliyeva A."/>
            <person name="Rokas A."/>
            <person name="Ruiz-Duenas F.J."/>
            <person name="Sabat G."/>
            <person name="Salamov A."/>
            <person name="Samejima M."/>
            <person name="Schmutz J."/>
            <person name="Slot J.C."/>
            <person name="St John F."/>
            <person name="Stenlid J."/>
            <person name="Sun H."/>
            <person name="Sun S."/>
            <person name="Syed K."/>
            <person name="Tsang A."/>
            <person name="Wiebenga A."/>
            <person name="Young D."/>
            <person name="Pisabarro A."/>
            <person name="Eastwood D.C."/>
            <person name="Martin F."/>
            <person name="Cullen D."/>
            <person name="Grigoriev I.V."/>
            <person name="Hibbett D.S."/>
        </authorList>
    </citation>
    <scope>NUCLEOTIDE SEQUENCE [LARGE SCALE GENOMIC DNA]</scope>
    <source>
        <strain evidence="2">TFB10046</strain>
    </source>
</reference>
<organism evidence="1 2">
    <name type="scientific">Auricularia subglabra (strain TFB-10046 / SS5)</name>
    <name type="common">White-rot fungus</name>
    <name type="synonym">Auricularia delicata (strain TFB10046)</name>
    <dbReference type="NCBI Taxonomy" id="717982"/>
    <lineage>
        <taxon>Eukaryota</taxon>
        <taxon>Fungi</taxon>
        <taxon>Dikarya</taxon>
        <taxon>Basidiomycota</taxon>
        <taxon>Agaricomycotina</taxon>
        <taxon>Agaricomycetes</taxon>
        <taxon>Auriculariales</taxon>
        <taxon>Auriculariaceae</taxon>
        <taxon>Auricularia</taxon>
    </lineage>
</organism>
<sequence length="120" mass="13863">MSVENDEVRAQRVLTPTQKWEKCEVKDLFNTKRLFWVIVDNGWLKYQNLPDAVYPLLNDFGIEVWSRSQPATIPQWHFLWNMQGSPGLFIGPGPVLLRARIVDYPAAERRALAAQQGPQQ</sequence>
<dbReference type="EMBL" id="JH688389">
    <property type="protein sequence ID" value="EJD33174.1"/>
    <property type="molecule type" value="Genomic_DNA"/>
</dbReference>